<protein>
    <submittedName>
        <fullName evidence="7">Putative amino acid permease F59B2.2</fullName>
    </submittedName>
</protein>
<evidence type="ECO:0000313" key="8">
    <source>
        <dbReference type="Proteomes" id="UP000055048"/>
    </source>
</evidence>
<feature type="transmembrane region" description="Helical" evidence="5">
    <location>
        <begin position="99"/>
        <end position="120"/>
    </location>
</feature>
<evidence type="ECO:0000259" key="6">
    <source>
        <dbReference type="Pfam" id="PF01490"/>
    </source>
</evidence>
<keyword evidence="2 5" id="KW-0812">Transmembrane</keyword>
<evidence type="ECO:0000256" key="2">
    <source>
        <dbReference type="ARBA" id="ARBA00022692"/>
    </source>
</evidence>
<dbReference type="STRING" id="144512.A0A0V0TGV1"/>
<reference evidence="7 8" key="1">
    <citation type="submission" date="2015-01" db="EMBL/GenBank/DDBJ databases">
        <title>Evolution of Trichinella species and genotypes.</title>
        <authorList>
            <person name="Korhonen P.K."/>
            <person name="Edoardo P."/>
            <person name="Giuseppe L.R."/>
            <person name="Gasser R.B."/>
        </authorList>
    </citation>
    <scope>NUCLEOTIDE SEQUENCE [LARGE SCALE GENOMIC DNA]</scope>
    <source>
        <strain evidence="7">ISS417</strain>
    </source>
</reference>
<dbReference type="InterPro" id="IPR013057">
    <property type="entry name" value="AA_transpt_TM"/>
</dbReference>
<feature type="transmembrane region" description="Helical" evidence="5">
    <location>
        <begin position="450"/>
        <end position="473"/>
    </location>
</feature>
<feature type="transmembrane region" description="Helical" evidence="5">
    <location>
        <begin position="159"/>
        <end position="181"/>
    </location>
</feature>
<feature type="non-terminal residue" evidence="7">
    <location>
        <position position="1"/>
    </location>
</feature>
<feature type="transmembrane region" description="Helical" evidence="5">
    <location>
        <begin position="225"/>
        <end position="244"/>
    </location>
</feature>
<evidence type="ECO:0000256" key="4">
    <source>
        <dbReference type="ARBA" id="ARBA00023136"/>
    </source>
</evidence>
<evidence type="ECO:0000256" key="3">
    <source>
        <dbReference type="ARBA" id="ARBA00022989"/>
    </source>
</evidence>
<feature type="transmembrane region" description="Helical" evidence="5">
    <location>
        <begin position="201"/>
        <end position="218"/>
    </location>
</feature>
<sequence>LACSDKFRTYNGESQAIFSDLILNFAMENENSDNFVEASGSDNSLQTDSQAAPLCQEIANERNAAHLVSSPRTLMNILRCMVGPGCFALPVSFKMAGLWMSLMLIFVIGFSSAYCMLMLVQCAQLLCSKTGHLELDYGHLAKKAFDYGPIAVRNYSKTALYITNFLICVFQLGVCSVQIVFLAEHFKEVIEHNFQTVPLSLIVYASIMLVFIILISLIRHLRTLSLLATFANIFMLIAFFIIFQKVLSPPNRIASLPGYTNLQGLMLAIGSMLYAFEGQAVILPLENKMKNPKDMLGWNGVLSVSMSIVTCVYAATGFFGYATFGNEVKGSITLNMPDTWLYELVKILLMISVFISYPIQLYVVVEMLWPAIQRKIRFSQERILFIMEFALRISLVLITYFLAIAIPNLEKIIPFVGVTAGIVLGYVFPPIIAIIIYYDDAFNWSSLHKWWFYGKNVFLIFIGIVSTVVGLYANILNLS</sequence>
<dbReference type="OrthoDB" id="10264777at2759"/>
<dbReference type="Gene3D" id="1.20.1740.10">
    <property type="entry name" value="Amino acid/polyamine transporter I"/>
    <property type="match status" value="1"/>
</dbReference>
<gene>
    <name evidence="7" type="primary">F59B2.2</name>
    <name evidence="7" type="ORF">T05_5308</name>
</gene>
<feature type="transmembrane region" description="Helical" evidence="5">
    <location>
        <begin position="344"/>
        <end position="365"/>
    </location>
</feature>
<keyword evidence="3 5" id="KW-1133">Transmembrane helix</keyword>
<dbReference type="GO" id="GO:0005774">
    <property type="term" value="C:vacuolar membrane"/>
    <property type="evidence" value="ECO:0007669"/>
    <property type="project" value="TreeGrafter"/>
</dbReference>
<accession>A0A0V0TGV1</accession>
<feature type="transmembrane region" description="Helical" evidence="5">
    <location>
        <begin position="412"/>
        <end position="438"/>
    </location>
</feature>
<organism evidence="7 8">
    <name type="scientific">Trichinella murrelli</name>
    <dbReference type="NCBI Taxonomy" id="144512"/>
    <lineage>
        <taxon>Eukaryota</taxon>
        <taxon>Metazoa</taxon>
        <taxon>Ecdysozoa</taxon>
        <taxon>Nematoda</taxon>
        <taxon>Enoplea</taxon>
        <taxon>Dorylaimia</taxon>
        <taxon>Trichinellida</taxon>
        <taxon>Trichinellidae</taxon>
        <taxon>Trichinella</taxon>
    </lineage>
</organism>
<evidence type="ECO:0000256" key="1">
    <source>
        <dbReference type="ARBA" id="ARBA00004141"/>
    </source>
</evidence>
<name>A0A0V0TGV1_9BILA</name>
<keyword evidence="4 5" id="KW-0472">Membrane</keyword>
<evidence type="ECO:0000256" key="5">
    <source>
        <dbReference type="SAM" id="Phobius"/>
    </source>
</evidence>
<keyword evidence="8" id="KW-1185">Reference proteome</keyword>
<feature type="transmembrane region" description="Helical" evidence="5">
    <location>
        <begin position="297"/>
        <end position="324"/>
    </location>
</feature>
<dbReference type="Pfam" id="PF01490">
    <property type="entry name" value="Aa_trans"/>
    <property type="match status" value="1"/>
</dbReference>
<comment type="subcellular location">
    <subcellularLocation>
        <location evidence="1">Membrane</location>
        <topology evidence="1">Multi-pass membrane protein</topology>
    </subcellularLocation>
</comment>
<feature type="transmembrane region" description="Helical" evidence="5">
    <location>
        <begin position="264"/>
        <end position="285"/>
    </location>
</feature>
<feature type="transmembrane region" description="Helical" evidence="5">
    <location>
        <begin position="385"/>
        <end position="406"/>
    </location>
</feature>
<feature type="domain" description="Amino acid transporter transmembrane" evidence="6">
    <location>
        <begin position="70"/>
        <end position="475"/>
    </location>
</feature>
<dbReference type="PANTHER" id="PTHR22950:SF343">
    <property type="entry name" value="AMINO ACID TRANSPORTER SKAT-1-RELATED"/>
    <property type="match status" value="1"/>
</dbReference>
<proteinExistence type="predicted"/>
<dbReference type="AlphaFoldDB" id="A0A0V0TGV1"/>
<dbReference type="GO" id="GO:0015179">
    <property type="term" value="F:L-amino acid transmembrane transporter activity"/>
    <property type="evidence" value="ECO:0007669"/>
    <property type="project" value="TreeGrafter"/>
</dbReference>
<dbReference type="Proteomes" id="UP000055048">
    <property type="component" value="Unassembled WGS sequence"/>
</dbReference>
<dbReference type="EMBL" id="JYDJ01000276">
    <property type="protein sequence ID" value="KRX38242.1"/>
    <property type="molecule type" value="Genomic_DNA"/>
</dbReference>
<evidence type="ECO:0000313" key="7">
    <source>
        <dbReference type="EMBL" id="KRX38242.1"/>
    </source>
</evidence>
<dbReference type="PANTHER" id="PTHR22950">
    <property type="entry name" value="AMINO ACID TRANSPORTER"/>
    <property type="match status" value="1"/>
</dbReference>
<comment type="caution">
    <text evidence="7">The sequence shown here is derived from an EMBL/GenBank/DDBJ whole genome shotgun (WGS) entry which is preliminary data.</text>
</comment>